<name>A0A0D1Z795_EXOME</name>
<dbReference type="EMBL" id="KN847524">
    <property type="protein sequence ID" value="KIV89799.1"/>
    <property type="molecule type" value="Genomic_DNA"/>
</dbReference>
<gene>
    <name evidence="2" type="ORF">PV10_07174</name>
</gene>
<protein>
    <recommendedName>
        <fullName evidence="4">Transcription factor domain-containing protein</fullName>
    </recommendedName>
</protein>
<dbReference type="Proteomes" id="UP000054302">
    <property type="component" value="Unassembled WGS sequence"/>
</dbReference>
<dbReference type="InterPro" id="IPR021858">
    <property type="entry name" value="Fun_TF"/>
</dbReference>
<dbReference type="PANTHER" id="PTHR37540:SF5">
    <property type="entry name" value="TRANSCRIPTION FACTOR DOMAIN-CONTAINING PROTEIN"/>
    <property type="match status" value="1"/>
</dbReference>
<evidence type="ECO:0000313" key="3">
    <source>
        <dbReference type="Proteomes" id="UP000054302"/>
    </source>
</evidence>
<reference evidence="2 3" key="1">
    <citation type="submission" date="2015-01" db="EMBL/GenBank/DDBJ databases">
        <title>The Genome Sequence of Exophiala mesophila CBS40295.</title>
        <authorList>
            <consortium name="The Broad Institute Genomics Platform"/>
            <person name="Cuomo C."/>
            <person name="de Hoog S."/>
            <person name="Gorbushina A."/>
            <person name="Stielow B."/>
            <person name="Teixiera M."/>
            <person name="Abouelleil A."/>
            <person name="Chapman S.B."/>
            <person name="Priest M."/>
            <person name="Young S.K."/>
            <person name="Wortman J."/>
            <person name="Nusbaum C."/>
            <person name="Birren B."/>
        </authorList>
    </citation>
    <scope>NUCLEOTIDE SEQUENCE [LARGE SCALE GENOMIC DNA]</scope>
    <source>
        <strain evidence="2 3">CBS 40295</strain>
    </source>
</reference>
<evidence type="ECO:0000313" key="2">
    <source>
        <dbReference type="EMBL" id="KIV89799.1"/>
    </source>
</evidence>
<dbReference type="VEuPathDB" id="FungiDB:PV10_07174"/>
<accession>A0A0D1Z795</accession>
<dbReference type="GeneID" id="27325019"/>
<dbReference type="RefSeq" id="XP_016221373.1">
    <property type="nucleotide sequence ID" value="XM_016372041.1"/>
</dbReference>
<dbReference type="STRING" id="212818.A0A0D1Z795"/>
<dbReference type="OrthoDB" id="3469225at2759"/>
<dbReference type="Pfam" id="PF11951">
    <property type="entry name" value="Fungal_trans_2"/>
    <property type="match status" value="1"/>
</dbReference>
<evidence type="ECO:0008006" key="4">
    <source>
        <dbReference type="Google" id="ProtNLM"/>
    </source>
</evidence>
<feature type="compositionally biased region" description="Basic and acidic residues" evidence="1">
    <location>
        <begin position="35"/>
        <end position="45"/>
    </location>
</feature>
<proteinExistence type="predicted"/>
<dbReference type="PANTHER" id="PTHR37540">
    <property type="entry name" value="TRANSCRIPTION FACTOR (ACR-2), PUTATIVE-RELATED-RELATED"/>
    <property type="match status" value="1"/>
</dbReference>
<sequence>MFVPYNGESQRFDTSVTFSAQRRFTSQKIHRAKREKAIRLKDLADRQNIPSPTTSRSDTTEDPPVSPPEQHSQIPTPESEVDPTVDANAVITRQDVQTMDNVPFDSSATVDYLKTATRLIYESQRDNSSVPNPRLPLNDILFSGMRADPFANYPISTQTYFPFIIDFCREVVALGPIYFQFILSHEVLFEAIVTYVLCVQPRQTPETKVAMMHHYGSTLKNIRLSISDPSRRIGDDIILAIANLAVICAYCRDTKRFDTHLRGIRRLVEMRGGVDGLEKEDNWVKSGLTALEALAGAPGDSDSSSEPIPKISPTGDPGKYARTPVYPRHPFPPDMCAVIARMPEGFRELALTGQLSIQLINRLNITRSQIVHLMATAPSKESDYEWAALMRASSPIERMAWLTVLVFHLRSSTYISDCKELAQIAMECAKQGTRSQAQSEWVLWGSCLVVATPDCERLLAKPREQVANMLLDLFEQYTVDEMIENANRFLWSDGLSASLRTHMDYARKNSFFS</sequence>
<keyword evidence="3" id="KW-1185">Reference proteome</keyword>
<feature type="compositionally biased region" description="Polar residues" evidence="1">
    <location>
        <begin position="48"/>
        <end position="57"/>
    </location>
</feature>
<feature type="region of interest" description="Disordered" evidence="1">
    <location>
        <begin position="26"/>
        <end position="83"/>
    </location>
</feature>
<feature type="region of interest" description="Disordered" evidence="1">
    <location>
        <begin position="295"/>
        <end position="323"/>
    </location>
</feature>
<organism evidence="2 3">
    <name type="scientific">Exophiala mesophila</name>
    <name type="common">Black yeast-like fungus</name>
    <dbReference type="NCBI Taxonomy" id="212818"/>
    <lineage>
        <taxon>Eukaryota</taxon>
        <taxon>Fungi</taxon>
        <taxon>Dikarya</taxon>
        <taxon>Ascomycota</taxon>
        <taxon>Pezizomycotina</taxon>
        <taxon>Eurotiomycetes</taxon>
        <taxon>Chaetothyriomycetidae</taxon>
        <taxon>Chaetothyriales</taxon>
        <taxon>Herpotrichiellaceae</taxon>
        <taxon>Exophiala</taxon>
    </lineage>
</organism>
<evidence type="ECO:0000256" key="1">
    <source>
        <dbReference type="SAM" id="MobiDB-lite"/>
    </source>
</evidence>
<dbReference type="HOGENOM" id="CLU_532258_0_0_1"/>
<dbReference type="AlphaFoldDB" id="A0A0D1Z795"/>